<organism evidence="2 3">
    <name type="scientific">Ascaris lumbricoides</name>
    <name type="common">Giant roundworm</name>
    <dbReference type="NCBI Taxonomy" id="6252"/>
    <lineage>
        <taxon>Eukaryota</taxon>
        <taxon>Metazoa</taxon>
        <taxon>Ecdysozoa</taxon>
        <taxon>Nematoda</taxon>
        <taxon>Chromadorea</taxon>
        <taxon>Rhabditida</taxon>
        <taxon>Spirurina</taxon>
        <taxon>Ascaridomorpha</taxon>
        <taxon>Ascaridoidea</taxon>
        <taxon>Ascarididae</taxon>
        <taxon>Ascaris</taxon>
    </lineage>
</organism>
<evidence type="ECO:0000313" key="3">
    <source>
        <dbReference type="WBParaSite" id="ALUE_0001910801-mRNA-1"/>
    </source>
</evidence>
<reference evidence="3" key="1">
    <citation type="submission" date="2017-02" db="UniProtKB">
        <authorList>
            <consortium name="WormBaseParasite"/>
        </authorList>
    </citation>
    <scope>IDENTIFICATION</scope>
</reference>
<dbReference type="AlphaFoldDB" id="A0A0M3IK60"/>
<feature type="region of interest" description="Disordered" evidence="1">
    <location>
        <begin position="1"/>
        <end position="29"/>
    </location>
</feature>
<accession>A0A0M3IK60</accession>
<dbReference type="WBParaSite" id="ALUE_0001910801-mRNA-1">
    <property type="protein sequence ID" value="ALUE_0001910801-mRNA-1"/>
    <property type="gene ID" value="ALUE_0001910801"/>
</dbReference>
<feature type="compositionally biased region" description="Polar residues" evidence="1">
    <location>
        <begin position="20"/>
        <end position="29"/>
    </location>
</feature>
<evidence type="ECO:0000313" key="2">
    <source>
        <dbReference type="Proteomes" id="UP000036681"/>
    </source>
</evidence>
<evidence type="ECO:0000256" key="1">
    <source>
        <dbReference type="SAM" id="MobiDB-lite"/>
    </source>
</evidence>
<protein>
    <submittedName>
        <fullName evidence="3">WD_REPEATS_REGION domain-containing protein</fullName>
    </submittedName>
</protein>
<sequence>MEAAWSPLSTSRSRSKPSSMNNPIRFSAQTTRTLETKGRAVTGLIFMGYDNNAGNLLSLDFTDKLDLWDLATLSSKRATDYSHDQSVRNQLPFSTSDACGKLLG</sequence>
<proteinExistence type="predicted"/>
<name>A0A0M3IK60_ASCLU</name>
<keyword evidence="2" id="KW-1185">Reference proteome</keyword>
<dbReference type="Proteomes" id="UP000036681">
    <property type="component" value="Unplaced"/>
</dbReference>
<feature type="compositionally biased region" description="Low complexity" evidence="1">
    <location>
        <begin position="1"/>
        <end position="19"/>
    </location>
</feature>